<feature type="transmembrane region" description="Helical" evidence="1">
    <location>
        <begin position="119"/>
        <end position="145"/>
    </location>
</feature>
<feature type="transmembrane region" description="Helical" evidence="1">
    <location>
        <begin position="358"/>
        <end position="381"/>
    </location>
</feature>
<evidence type="ECO:0000313" key="3">
    <source>
        <dbReference type="Proteomes" id="UP000261212"/>
    </source>
</evidence>
<dbReference type="EMBL" id="QUSM01000002">
    <property type="protein sequence ID" value="RGD75488.1"/>
    <property type="molecule type" value="Genomic_DNA"/>
</dbReference>
<feature type="transmembrane region" description="Helical" evidence="1">
    <location>
        <begin position="270"/>
        <end position="293"/>
    </location>
</feature>
<proteinExistence type="predicted"/>
<feature type="transmembrane region" description="Helical" evidence="1">
    <location>
        <begin position="44"/>
        <end position="61"/>
    </location>
</feature>
<protein>
    <recommendedName>
        <fullName evidence="4">Na+/H+ antiporter NhaC-like C-terminal domain-containing protein</fullName>
    </recommendedName>
</protein>
<feature type="transmembrane region" description="Helical" evidence="1">
    <location>
        <begin position="82"/>
        <end position="107"/>
    </location>
</feature>
<reference evidence="2 3" key="1">
    <citation type="submission" date="2018-08" db="EMBL/GenBank/DDBJ databases">
        <title>A genome reference for cultivated species of the human gut microbiota.</title>
        <authorList>
            <person name="Zou Y."/>
            <person name="Xue W."/>
            <person name="Luo G."/>
        </authorList>
    </citation>
    <scope>NUCLEOTIDE SEQUENCE [LARGE SCALE GENOMIC DNA]</scope>
    <source>
        <strain evidence="2 3">AM25-6</strain>
    </source>
</reference>
<evidence type="ECO:0008006" key="4">
    <source>
        <dbReference type="Google" id="ProtNLM"/>
    </source>
</evidence>
<feature type="transmembrane region" description="Helical" evidence="1">
    <location>
        <begin position="305"/>
        <end position="327"/>
    </location>
</feature>
<accession>A0A3E3E3K3</accession>
<name>A0A3E3E3K3_9FIRM</name>
<feature type="transmembrane region" description="Helical" evidence="1">
    <location>
        <begin position="247"/>
        <end position="264"/>
    </location>
</feature>
<evidence type="ECO:0000256" key="1">
    <source>
        <dbReference type="SAM" id="Phobius"/>
    </source>
</evidence>
<dbReference type="RefSeq" id="WP_117531705.1">
    <property type="nucleotide sequence ID" value="NZ_CAUFKS010000015.1"/>
</dbReference>
<evidence type="ECO:0000313" key="2">
    <source>
        <dbReference type="EMBL" id="RGD75488.1"/>
    </source>
</evidence>
<feature type="transmembrane region" description="Helical" evidence="1">
    <location>
        <begin position="12"/>
        <end position="38"/>
    </location>
</feature>
<dbReference type="PANTHER" id="PTHR33451">
    <property type="entry name" value="MALATE-2H(+)/NA(+)-LACTATE ANTIPORTER"/>
    <property type="match status" value="1"/>
</dbReference>
<dbReference type="Proteomes" id="UP000261212">
    <property type="component" value="Unassembled WGS sequence"/>
</dbReference>
<gene>
    <name evidence="2" type="ORF">DW687_03955</name>
</gene>
<keyword evidence="1" id="KW-1133">Transmembrane helix</keyword>
<dbReference type="PANTHER" id="PTHR33451:SF5">
    <property type="entry name" value="NA+_H+ ANTIPORTER"/>
    <property type="match status" value="1"/>
</dbReference>
<dbReference type="InterPro" id="IPR052180">
    <property type="entry name" value="NhaC_Na-H+_Antiporter"/>
</dbReference>
<feature type="transmembrane region" description="Helical" evidence="1">
    <location>
        <begin position="448"/>
        <end position="468"/>
    </location>
</feature>
<dbReference type="AlphaFoldDB" id="A0A3E3E3K3"/>
<comment type="caution">
    <text evidence="2">The sequence shown here is derived from an EMBL/GenBank/DDBJ whole genome shotgun (WGS) entry which is preliminary data.</text>
</comment>
<feature type="transmembrane region" description="Helical" evidence="1">
    <location>
        <begin position="152"/>
        <end position="172"/>
    </location>
</feature>
<feature type="transmembrane region" description="Helical" evidence="1">
    <location>
        <begin position="401"/>
        <end position="428"/>
    </location>
</feature>
<feature type="transmembrane region" description="Helical" evidence="1">
    <location>
        <begin position="209"/>
        <end position="226"/>
    </location>
</feature>
<keyword evidence="1" id="KW-0472">Membrane</keyword>
<keyword evidence="1" id="KW-0812">Transmembrane</keyword>
<organism evidence="2 3">
    <name type="scientific">Anaerofustis stercorihominis</name>
    <dbReference type="NCBI Taxonomy" id="214853"/>
    <lineage>
        <taxon>Bacteria</taxon>
        <taxon>Bacillati</taxon>
        <taxon>Bacillota</taxon>
        <taxon>Clostridia</taxon>
        <taxon>Eubacteriales</taxon>
        <taxon>Eubacteriaceae</taxon>
        <taxon>Anaerofustis</taxon>
    </lineage>
</organism>
<sequence>MKNKDVNSSLEFYVCEEFAMLPIVLYVVLSAVIMIFFHYYSMKALIVAAVISIFIGFLICKTKSEYWNSIVRGLAKYSNARLILIFMVIGIFSNLLVTGKIGAGFIWLSLHLGIKGGGFVVFCFIVSSIISMGAGAPIAALLAVVPIFYPAGVLLGANPAVLTGAMMSGIFFGDALSPSSQVIHTTIMSQHDPVTGESAKLIETMKERLVYIIIAGVLSAVMFYITGGVGNSGNISELVNMSDIRGLWMLLPIVVLLIICFKTSDLFVGVSFGILTGLIVGICTGLFEISDIVNINSSIPQLSGILSDGLSSVIDIIVSTILLYGLISIAVEGKMMDKCCDYILSRKFVKSAKGAETVIAVGVGVVNILLAGCVLPSILMFKDVADTIGQKAGIPASRRSILLTAMSTNITAIIPINSAFVMGAMTVINQLSAKSSYLPITTPIKIFVSSYYCLILTVICILWVGFGFGRKIINKKNTISV</sequence>